<dbReference type="Gene3D" id="3.40.630.30">
    <property type="match status" value="1"/>
</dbReference>
<proteinExistence type="predicted"/>
<accession>A0A936YXR7</accession>
<dbReference type="Proteomes" id="UP000599109">
    <property type="component" value="Unassembled WGS sequence"/>
</dbReference>
<reference evidence="2 3" key="1">
    <citation type="journal article" date="2017" name="Int. J. Syst. Evol. Microbiol.">
        <title>Ramlibacter monticola sp. nov., isolated from forest soil.</title>
        <authorList>
            <person name="Chaudhary D.K."/>
            <person name="Kim J."/>
        </authorList>
    </citation>
    <scope>NUCLEOTIDE SEQUENCE [LARGE SCALE GENOMIC DNA]</scope>
    <source>
        <strain evidence="2 3">KACC 19175</strain>
    </source>
</reference>
<dbReference type="Pfam" id="PF21926">
    <property type="entry name" value="FeeM"/>
    <property type="match status" value="1"/>
</dbReference>
<dbReference type="InterPro" id="IPR054597">
    <property type="entry name" value="FeeM_cat"/>
</dbReference>
<dbReference type="RefSeq" id="WP_201673924.1">
    <property type="nucleotide sequence ID" value="NZ_JAEQNE010000002.1"/>
</dbReference>
<protein>
    <recommendedName>
        <fullName evidence="1">N-acyl amino acid synthase FeeM catalytic core domain-containing protein</fullName>
    </recommendedName>
</protein>
<evidence type="ECO:0000313" key="3">
    <source>
        <dbReference type="Proteomes" id="UP000599109"/>
    </source>
</evidence>
<gene>
    <name evidence="2" type="ORF">JJ685_09045</name>
</gene>
<sequence>MAFTPNLDREALVHAGYGRPGVGTPAVPALGGLTVRVLKTATERLMIEPLRQYADVGSEYQVDPGMVALDKVKDDLGIVMAILKGGMPIGTIRFIPGGHGVTLTERWWADVAMGTEVLESDNWEVGRLVMAPEHRRADLLPRCMAMSLMELLEHADVAHFHASCHMLMARLYRRFGFSTHARKLTPGGTEAALIHGRVADVARALRVPMEQPEAAVLQ</sequence>
<keyword evidence="3" id="KW-1185">Reference proteome</keyword>
<evidence type="ECO:0000259" key="1">
    <source>
        <dbReference type="Pfam" id="PF21926"/>
    </source>
</evidence>
<feature type="domain" description="N-acyl amino acid synthase FeeM catalytic core" evidence="1">
    <location>
        <begin position="64"/>
        <end position="182"/>
    </location>
</feature>
<evidence type="ECO:0000313" key="2">
    <source>
        <dbReference type="EMBL" id="MBL0391283.1"/>
    </source>
</evidence>
<organism evidence="2 3">
    <name type="scientific">Ramlibacter monticola</name>
    <dbReference type="NCBI Taxonomy" id="1926872"/>
    <lineage>
        <taxon>Bacteria</taxon>
        <taxon>Pseudomonadati</taxon>
        <taxon>Pseudomonadota</taxon>
        <taxon>Betaproteobacteria</taxon>
        <taxon>Burkholderiales</taxon>
        <taxon>Comamonadaceae</taxon>
        <taxon>Ramlibacter</taxon>
    </lineage>
</organism>
<name>A0A936YXR7_9BURK</name>
<dbReference type="SUPFAM" id="SSF55729">
    <property type="entry name" value="Acyl-CoA N-acyltransferases (Nat)"/>
    <property type="match status" value="1"/>
</dbReference>
<dbReference type="InterPro" id="IPR016181">
    <property type="entry name" value="Acyl_CoA_acyltransferase"/>
</dbReference>
<dbReference type="AlphaFoldDB" id="A0A936YXR7"/>
<comment type="caution">
    <text evidence="2">The sequence shown here is derived from an EMBL/GenBank/DDBJ whole genome shotgun (WGS) entry which is preliminary data.</text>
</comment>
<dbReference type="EMBL" id="JAEQNE010000002">
    <property type="protein sequence ID" value="MBL0391283.1"/>
    <property type="molecule type" value="Genomic_DNA"/>
</dbReference>